<feature type="compositionally biased region" description="Polar residues" evidence="1">
    <location>
        <begin position="108"/>
        <end position="121"/>
    </location>
</feature>
<reference evidence="3" key="2">
    <citation type="submission" date="2015-01" db="EMBL/GenBank/DDBJ databases">
        <title>Evolutionary Origins and Diversification of the Mycorrhizal Mutualists.</title>
        <authorList>
            <consortium name="DOE Joint Genome Institute"/>
            <consortium name="Mycorrhizal Genomics Consortium"/>
            <person name="Kohler A."/>
            <person name="Kuo A."/>
            <person name="Nagy L.G."/>
            <person name="Floudas D."/>
            <person name="Copeland A."/>
            <person name="Barry K.W."/>
            <person name="Cichocki N."/>
            <person name="Veneault-Fourrey C."/>
            <person name="LaButti K."/>
            <person name="Lindquist E.A."/>
            <person name="Lipzen A."/>
            <person name="Lundell T."/>
            <person name="Morin E."/>
            <person name="Murat C."/>
            <person name="Riley R."/>
            <person name="Ohm R."/>
            <person name="Sun H."/>
            <person name="Tunlid A."/>
            <person name="Henrissat B."/>
            <person name="Grigoriev I.V."/>
            <person name="Hibbett D.S."/>
            <person name="Martin F."/>
        </authorList>
    </citation>
    <scope>NUCLEOTIDE SEQUENCE [LARGE SCALE GENOMIC DNA]</scope>
    <source>
        <strain evidence="3">h7</strain>
    </source>
</reference>
<reference evidence="2 3" key="1">
    <citation type="submission" date="2014-04" db="EMBL/GenBank/DDBJ databases">
        <authorList>
            <consortium name="DOE Joint Genome Institute"/>
            <person name="Kuo A."/>
            <person name="Gay G."/>
            <person name="Dore J."/>
            <person name="Kohler A."/>
            <person name="Nagy L.G."/>
            <person name="Floudas D."/>
            <person name="Copeland A."/>
            <person name="Barry K.W."/>
            <person name="Cichocki N."/>
            <person name="Veneault-Fourrey C."/>
            <person name="LaButti K."/>
            <person name="Lindquist E.A."/>
            <person name="Lipzen A."/>
            <person name="Lundell T."/>
            <person name="Morin E."/>
            <person name="Murat C."/>
            <person name="Sun H."/>
            <person name="Tunlid A."/>
            <person name="Henrissat B."/>
            <person name="Grigoriev I.V."/>
            <person name="Hibbett D.S."/>
            <person name="Martin F."/>
            <person name="Nordberg H.P."/>
            <person name="Cantor M.N."/>
            <person name="Hua S.X."/>
        </authorList>
    </citation>
    <scope>NUCLEOTIDE SEQUENCE [LARGE SCALE GENOMIC DNA]</scope>
    <source>
        <strain evidence="3">h7</strain>
    </source>
</reference>
<dbReference type="AlphaFoldDB" id="A0A0C2Y780"/>
<gene>
    <name evidence="2" type="ORF">M413DRAFT_31289</name>
</gene>
<name>A0A0C2Y780_HEBCY</name>
<sequence length="139" mass="14896">MGDIGTGIAYLCRTCCCMSDGEVSADGSHFSSRSKPDPRERQIDEEFLARNYRQDSAGRFHVQPTPTSSMFPRVVSEESSNSKKNGSLKAGGDRPLIGVRPEAPLLTTEKSASSDKTNLSNDIEDMGAPILLSSNPTAG</sequence>
<dbReference type="EMBL" id="KN831801">
    <property type="protein sequence ID" value="KIM36892.1"/>
    <property type="molecule type" value="Genomic_DNA"/>
</dbReference>
<feature type="region of interest" description="Disordered" evidence="1">
    <location>
        <begin position="23"/>
        <end position="139"/>
    </location>
</feature>
<evidence type="ECO:0000256" key="1">
    <source>
        <dbReference type="SAM" id="MobiDB-lite"/>
    </source>
</evidence>
<evidence type="ECO:0000313" key="3">
    <source>
        <dbReference type="Proteomes" id="UP000053424"/>
    </source>
</evidence>
<feature type="compositionally biased region" description="Basic and acidic residues" evidence="1">
    <location>
        <begin position="34"/>
        <end position="58"/>
    </location>
</feature>
<evidence type="ECO:0000313" key="2">
    <source>
        <dbReference type="EMBL" id="KIM36892.1"/>
    </source>
</evidence>
<accession>A0A0C2Y780</accession>
<organism evidence="2 3">
    <name type="scientific">Hebeloma cylindrosporum</name>
    <dbReference type="NCBI Taxonomy" id="76867"/>
    <lineage>
        <taxon>Eukaryota</taxon>
        <taxon>Fungi</taxon>
        <taxon>Dikarya</taxon>
        <taxon>Basidiomycota</taxon>
        <taxon>Agaricomycotina</taxon>
        <taxon>Agaricomycetes</taxon>
        <taxon>Agaricomycetidae</taxon>
        <taxon>Agaricales</taxon>
        <taxon>Agaricineae</taxon>
        <taxon>Hymenogastraceae</taxon>
        <taxon>Hebeloma</taxon>
    </lineage>
</organism>
<dbReference type="HOGENOM" id="CLU_1845341_0_0_1"/>
<protein>
    <submittedName>
        <fullName evidence="2">Uncharacterized protein</fullName>
    </submittedName>
</protein>
<dbReference type="Proteomes" id="UP000053424">
    <property type="component" value="Unassembled WGS sequence"/>
</dbReference>
<proteinExistence type="predicted"/>
<keyword evidence="3" id="KW-1185">Reference proteome</keyword>
<dbReference type="OrthoDB" id="3057617at2759"/>